<dbReference type="PANTHER" id="PTHR37841:SF1">
    <property type="entry name" value="DUF3298 DOMAIN-CONTAINING PROTEIN"/>
    <property type="match status" value="1"/>
</dbReference>
<dbReference type="AlphaFoldDB" id="A0A3M0G1A1"/>
<keyword evidence="2" id="KW-1185">Reference proteome</keyword>
<protein>
    <submittedName>
        <fullName evidence="1">WG repeat-containing protein</fullName>
    </submittedName>
</protein>
<dbReference type="EMBL" id="REFV01000009">
    <property type="protein sequence ID" value="RMB57967.1"/>
    <property type="molecule type" value="Genomic_DNA"/>
</dbReference>
<dbReference type="InterPro" id="IPR032774">
    <property type="entry name" value="WG_beta_rep"/>
</dbReference>
<reference evidence="1 2" key="1">
    <citation type="submission" date="2018-10" db="EMBL/GenBank/DDBJ databases">
        <title>Dokdonia luteus sp. nov., isolated from sea water.</title>
        <authorList>
            <person name="Zhou L.Y."/>
            <person name="Du Z.J."/>
        </authorList>
    </citation>
    <scope>NUCLEOTIDE SEQUENCE [LARGE SCALE GENOMIC DNA]</scope>
    <source>
        <strain evidence="1 2">SH27</strain>
    </source>
</reference>
<comment type="caution">
    <text evidence="1">The sequence shown here is derived from an EMBL/GenBank/DDBJ whole genome shotgun (WGS) entry which is preliminary data.</text>
</comment>
<sequence length="285" mass="32854">MFRYMYDISCCGALKKHSSSMKTHLILIFNLIFALTFGQQENLIKFQDDSRLNGYKNAEGEIIVKPMYKHASVFNQGLALVSTDAGWTIINSKGNELVEYGEFPGTVYSNLEYKYIRHKKNDKWGFIDRKGNLIIDYQYDETKDFNEEMASVQIDGKWGFINIENELIIKPIFENTQVFSDNFAAIQLNEKWGFIDKEGNQVIEPKYKSVYNFSEGLCAVNSQPFDMANGGWANEIIDKSGKIVFTGEFYFFNGYSNGIADYWEGYHFSGKHIFIDRKGNVIRAE</sequence>
<gene>
    <name evidence="1" type="ORF">EAX61_10085</name>
</gene>
<name>A0A3M0G1A1_9FLAO</name>
<proteinExistence type="predicted"/>
<organism evidence="1 2">
    <name type="scientific">Dokdonia sinensis</name>
    <dbReference type="NCBI Taxonomy" id="2479847"/>
    <lineage>
        <taxon>Bacteria</taxon>
        <taxon>Pseudomonadati</taxon>
        <taxon>Bacteroidota</taxon>
        <taxon>Flavobacteriia</taxon>
        <taxon>Flavobacteriales</taxon>
        <taxon>Flavobacteriaceae</taxon>
        <taxon>Dokdonia</taxon>
    </lineage>
</organism>
<evidence type="ECO:0000313" key="1">
    <source>
        <dbReference type="EMBL" id="RMB57967.1"/>
    </source>
</evidence>
<dbReference type="Pfam" id="PF14903">
    <property type="entry name" value="WG_beta_rep"/>
    <property type="match status" value="3"/>
</dbReference>
<accession>A0A3M0G1A1</accession>
<evidence type="ECO:0000313" key="2">
    <source>
        <dbReference type="Proteomes" id="UP000281985"/>
    </source>
</evidence>
<dbReference type="Proteomes" id="UP000281985">
    <property type="component" value="Unassembled WGS sequence"/>
</dbReference>
<dbReference type="PANTHER" id="PTHR37841">
    <property type="entry name" value="GLR2918 PROTEIN"/>
    <property type="match status" value="1"/>
</dbReference>
<dbReference type="SUPFAM" id="SSF69360">
    <property type="entry name" value="Cell wall binding repeat"/>
    <property type="match status" value="1"/>
</dbReference>